<gene>
    <name evidence="9" type="ORF">CUNI_LOCUS10109</name>
</gene>
<evidence type="ECO:0000256" key="5">
    <source>
        <dbReference type="ARBA" id="ARBA00022803"/>
    </source>
</evidence>
<keyword evidence="4" id="KW-0833">Ubl conjugation pathway</keyword>
<keyword evidence="1" id="KW-0132">Cell division</keyword>
<dbReference type="GO" id="GO:0005680">
    <property type="term" value="C:anaphase-promoting complex"/>
    <property type="evidence" value="ECO:0007669"/>
    <property type="project" value="TreeGrafter"/>
</dbReference>
<reference evidence="9" key="1">
    <citation type="submission" date="2021-04" db="EMBL/GenBank/DDBJ databases">
        <authorList>
            <consortium name="Molecular Ecology Group"/>
        </authorList>
    </citation>
    <scope>NUCLEOTIDE SEQUENCE</scope>
</reference>
<dbReference type="SUPFAM" id="SSF81901">
    <property type="entry name" value="HCP-like"/>
    <property type="match status" value="1"/>
</dbReference>
<evidence type="ECO:0000256" key="8">
    <source>
        <dbReference type="SAM" id="MobiDB-lite"/>
    </source>
</evidence>
<evidence type="ECO:0000256" key="2">
    <source>
        <dbReference type="ARBA" id="ARBA00022737"/>
    </source>
</evidence>
<sequence length="292" mass="32728">MVTENFLPARWYLSKATTLERAHGPSWLAYGHTFGVNKDHDQAMAAYFTASQIMRGCHLPQLYIGLEYGLTNNPKLAERFFSQALSIAPEDPFVLHEMGVIAFGNLDYLEAERCFLKALSCIQVVGDEMPPERWEPLLNNLGHTSRKLGKYEAALEYHKQAEILCPKTASTYSAIGFVYSLMGNNSEALNYFHKALGLRKDDMFSTKMLTSSLDALMLEMSACDGAEEEPDFLSVSKDQAQTFKLTDLFSGLPQNRESMDDSKNGFNSTDNNNPFMESSLSIEEVDMDDCSL</sequence>
<name>A0A8S3ZBU7_9EUPU</name>
<evidence type="ECO:0000256" key="4">
    <source>
        <dbReference type="ARBA" id="ARBA00022786"/>
    </source>
</evidence>
<dbReference type="GO" id="GO:0051301">
    <property type="term" value="P:cell division"/>
    <property type="evidence" value="ECO:0007669"/>
    <property type="project" value="UniProtKB-KW"/>
</dbReference>
<evidence type="ECO:0000313" key="9">
    <source>
        <dbReference type="EMBL" id="CAG5124551.1"/>
    </source>
</evidence>
<dbReference type="EMBL" id="CAJHNH020001802">
    <property type="protein sequence ID" value="CAG5124551.1"/>
    <property type="molecule type" value="Genomic_DNA"/>
</dbReference>
<proteinExistence type="predicted"/>
<feature type="region of interest" description="Disordered" evidence="8">
    <location>
        <begin position="252"/>
        <end position="280"/>
    </location>
</feature>
<keyword evidence="5 7" id="KW-0802">TPR repeat</keyword>
<dbReference type="PANTHER" id="PTHR12558:SF9">
    <property type="entry name" value="CELL DIVISION CYCLE PROTEIN 16 HOMOLOG"/>
    <property type="match status" value="1"/>
</dbReference>
<dbReference type="PANTHER" id="PTHR12558">
    <property type="entry name" value="CELL DIVISION CYCLE 16,23,27"/>
    <property type="match status" value="1"/>
</dbReference>
<protein>
    <submittedName>
        <fullName evidence="9">Uncharacterized protein</fullName>
    </submittedName>
</protein>
<dbReference type="Pfam" id="PF13424">
    <property type="entry name" value="TPR_12"/>
    <property type="match status" value="1"/>
</dbReference>
<dbReference type="GO" id="GO:0005737">
    <property type="term" value="C:cytoplasm"/>
    <property type="evidence" value="ECO:0007669"/>
    <property type="project" value="TreeGrafter"/>
</dbReference>
<dbReference type="SMART" id="SM00028">
    <property type="entry name" value="TPR"/>
    <property type="match status" value="5"/>
</dbReference>
<evidence type="ECO:0000256" key="1">
    <source>
        <dbReference type="ARBA" id="ARBA00022618"/>
    </source>
</evidence>
<keyword evidence="3" id="KW-0498">Mitosis</keyword>
<accession>A0A8S3ZBU7</accession>
<dbReference type="AlphaFoldDB" id="A0A8S3ZBU7"/>
<dbReference type="GO" id="GO:0045842">
    <property type="term" value="P:positive regulation of mitotic metaphase/anaphase transition"/>
    <property type="evidence" value="ECO:0007669"/>
    <property type="project" value="TreeGrafter"/>
</dbReference>
<dbReference type="GO" id="GO:0031145">
    <property type="term" value="P:anaphase-promoting complex-dependent catabolic process"/>
    <property type="evidence" value="ECO:0007669"/>
    <property type="project" value="TreeGrafter"/>
</dbReference>
<keyword evidence="2" id="KW-0677">Repeat</keyword>
<dbReference type="GO" id="GO:0016567">
    <property type="term" value="P:protein ubiquitination"/>
    <property type="evidence" value="ECO:0007669"/>
    <property type="project" value="TreeGrafter"/>
</dbReference>
<dbReference type="Gene3D" id="1.25.40.10">
    <property type="entry name" value="Tetratricopeptide repeat domain"/>
    <property type="match status" value="1"/>
</dbReference>
<dbReference type="PROSITE" id="PS50005">
    <property type="entry name" value="TPR"/>
    <property type="match status" value="2"/>
</dbReference>
<evidence type="ECO:0000313" key="10">
    <source>
        <dbReference type="Proteomes" id="UP000678393"/>
    </source>
</evidence>
<feature type="compositionally biased region" description="Polar residues" evidence="8">
    <location>
        <begin position="264"/>
        <end position="280"/>
    </location>
</feature>
<comment type="caution">
    <text evidence="9">The sequence shown here is derived from an EMBL/GenBank/DDBJ whole genome shotgun (WGS) entry which is preliminary data.</text>
</comment>
<organism evidence="9 10">
    <name type="scientific">Candidula unifasciata</name>
    <dbReference type="NCBI Taxonomy" id="100452"/>
    <lineage>
        <taxon>Eukaryota</taxon>
        <taxon>Metazoa</taxon>
        <taxon>Spiralia</taxon>
        <taxon>Lophotrochozoa</taxon>
        <taxon>Mollusca</taxon>
        <taxon>Gastropoda</taxon>
        <taxon>Heterobranchia</taxon>
        <taxon>Euthyneura</taxon>
        <taxon>Panpulmonata</taxon>
        <taxon>Eupulmonata</taxon>
        <taxon>Stylommatophora</taxon>
        <taxon>Helicina</taxon>
        <taxon>Helicoidea</taxon>
        <taxon>Geomitridae</taxon>
        <taxon>Candidula</taxon>
    </lineage>
</organism>
<dbReference type="OrthoDB" id="10006270at2759"/>
<feature type="repeat" description="TPR" evidence="7">
    <location>
        <begin position="169"/>
        <end position="202"/>
    </location>
</feature>
<dbReference type="InterPro" id="IPR011990">
    <property type="entry name" value="TPR-like_helical_dom_sf"/>
</dbReference>
<keyword evidence="10" id="KW-1185">Reference proteome</keyword>
<evidence type="ECO:0000256" key="7">
    <source>
        <dbReference type="PROSITE-ProRule" id="PRU00339"/>
    </source>
</evidence>
<feature type="repeat" description="TPR" evidence="7">
    <location>
        <begin position="135"/>
        <end position="168"/>
    </location>
</feature>
<dbReference type="InterPro" id="IPR019734">
    <property type="entry name" value="TPR_rpt"/>
</dbReference>
<evidence type="ECO:0000256" key="6">
    <source>
        <dbReference type="ARBA" id="ARBA00023306"/>
    </source>
</evidence>
<dbReference type="Proteomes" id="UP000678393">
    <property type="component" value="Unassembled WGS sequence"/>
</dbReference>
<evidence type="ECO:0000256" key="3">
    <source>
        <dbReference type="ARBA" id="ARBA00022776"/>
    </source>
</evidence>
<keyword evidence="6" id="KW-0131">Cell cycle</keyword>